<dbReference type="GO" id="GO:0000794">
    <property type="term" value="C:condensed nuclear chromosome"/>
    <property type="evidence" value="ECO:0007669"/>
    <property type="project" value="TreeGrafter"/>
</dbReference>
<dbReference type="RefSeq" id="XP_037155450.1">
    <property type="nucleotide sequence ID" value="XM_037299449.1"/>
</dbReference>
<keyword evidence="2" id="KW-0233">DNA recombination</keyword>
<keyword evidence="8" id="KW-1185">Reference proteome</keyword>
<evidence type="ECO:0000256" key="1">
    <source>
        <dbReference type="ARBA" id="ARBA00004123"/>
    </source>
</evidence>
<dbReference type="Proteomes" id="UP000593566">
    <property type="component" value="Unassembled WGS sequence"/>
</dbReference>
<organism evidence="7 8">
    <name type="scientific">Letharia lupina</name>
    <dbReference type="NCBI Taxonomy" id="560253"/>
    <lineage>
        <taxon>Eukaryota</taxon>
        <taxon>Fungi</taxon>
        <taxon>Dikarya</taxon>
        <taxon>Ascomycota</taxon>
        <taxon>Pezizomycotina</taxon>
        <taxon>Lecanoromycetes</taxon>
        <taxon>OSLEUM clade</taxon>
        <taxon>Lecanoromycetidae</taxon>
        <taxon>Lecanorales</taxon>
        <taxon>Lecanorineae</taxon>
        <taxon>Parmeliaceae</taxon>
        <taxon>Letharia</taxon>
    </lineage>
</organism>
<dbReference type="GO" id="GO:0003690">
    <property type="term" value="F:double-stranded DNA binding"/>
    <property type="evidence" value="ECO:0007669"/>
    <property type="project" value="TreeGrafter"/>
</dbReference>
<dbReference type="Pfam" id="PF03962">
    <property type="entry name" value="Mnd1"/>
    <property type="match status" value="1"/>
</dbReference>
<evidence type="ECO:0000313" key="8">
    <source>
        <dbReference type="Proteomes" id="UP000593566"/>
    </source>
</evidence>
<dbReference type="GO" id="GO:0010774">
    <property type="term" value="P:meiotic strand invasion involved in reciprocal meiotic recombination"/>
    <property type="evidence" value="ECO:0007669"/>
    <property type="project" value="TreeGrafter"/>
</dbReference>
<dbReference type="AlphaFoldDB" id="A0A8H6CPB6"/>
<dbReference type="InterPro" id="IPR040453">
    <property type="entry name" value="Mnd1_HTH"/>
</dbReference>
<keyword evidence="4" id="KW-0469">Meiosis</keyword>
<keyword evidence="3" id="KW-0539">Nucleus</keyword>
<dbReference type="GO" id="GO:0007129">
    <property type="term" value="P:homologous chromosome pairing at meiosis"/>
    <property type="evidence" value="ECO:0007669"/>
    <property type="project" value="TreeGrafter"/>
</dbReference>
<dbReference type="EMBL" id="JACCJB010000005">
    <property type="protein sequence ID" value="KAF6227142.1"/>
    <property type="molecule type" value="Genomic_DNA"/>
</dbReference>
<dbReference type="GO" id="GO:0000709">
    <property type="term" value="P:meiotic joint molecule formation"/>
    <property type="evidence" value="ECO:0007669"/>
    <property type="project" value="TreeGrafter"/>
</dbReference>
<evidence type="ECO:0000313" key="7">
    <source>
        <dbReference type="EMBL" id="KAF6227142.1"/>
    </source>
</evidence>
<evidence type="ECO:0000256" key="5">
    <source>
        <dbReference type="SAM" id="Coils"/>
    </source>
</evidence>
<gene>
    <name evidence="7" type="ORF">HO133_008584</name>
</gene>
<comment type="caution">
    <text evidence="7">The sequence shown here is derived from an EMBL/GenBank/DDBJ whole genome shotgun (WGS) entry which is preliminary data.</text>
</comment>
<dbReference type="GO" id="GO:0120231">
    <property type="term" value="C:DNA recombinase auxiliary factor complex"/>
    <property type="evidence" value="ECO:0007669"/>
    <property type="project" value="TreeGrafter"/>
</dbReference>
<dbReference type="GeneID" id="59336979"/>
<feature type="domain" description="Mnd1 HTH" evidence="6">
    <location>
        <begin position="201"/>
        <end position="259"/>
    </location>
</feature>
<evidence type="ECO:0000259" key="6">
    <source>
        <dbReference type="Pfam" id="PF03962"/>
    </source>
</evidence>
<proteinExistence type="predicted"/>
<name>A0A8H6CPB6_9LECA</name>
<accession>A0A8H6CPB6</accession>
<reference evidence="7 8" key="1">
    <citation type="journal article" date="2020" name="Genomics">
        <title>Complete, high-quality genomes from long-read metagenomic sequencing of two wolf lichen thalli reveals enigmatic genome architecture.</title>
        <authorList>
            <person name="McKenzie S.K."/>
            <person name="Walston R.F."/>
            <person name="Allen J.L."/>
        </authorList>
    </citation>
    <scope>NUCLEOTIDE SEQUENCE [LARGE SCALE GENOMIC DNA]</scope>
    <source>
        <strain evidence="7">WasteWater1</strain>
    </source>
</reference>
<comment type="subcellular location">
    <subcellularLocation>
        <location evidence="1">Nucleus</location>
    </subcellularLocation>
</comment>
<dbReference type="PANTHER" id="PTHR15938:SF1">
    <property type="entry name" value="MEIOTIC NUCLEAR DIVISION PROTEIN 1"/>
    <property type="match status" value="1"/>
</dbReference>
<protein>
    <recommendedName>
        <fullName evidence="6">Mnd1 HTH domain-containing protein</fullName>
    </recommendedName>
</protein>
<feature type="coiled-coil region" evidence="5">
    <location>
        <begin position="271"/>
        <end position="298"/>
    </location>
</feature>
<evidence type="ECO:0000256" key="4">
    <source>
        <dbReference type="ARBA" id="ARBA00023254"/>
    </source>
</evidence>
<evidence type="ECO:0000256" key="2">
    <source>
        <dbReference type="ARBA" id="ARBA00023172"/>
    </source>
</evidence>
<sequence length="398" mass="44176">MPTALSRAMALKKAGTLPTIGSVLVSAGSGFDECELCACYAHFTCPKLSGDRAQISSSQLDLDANDMIQWQSLADSQIESPLDFQDRYVAFYGADTKLDDDTILDTGSPMREEDDETTAMSELSDEDLREALILANNRIGTNFNIQEIEDEIPLAVLRRGTKTQLADILTQLCTRKASESDEDDGREAPKTLPPIAKQNLILTYLHNSRTAHSIKELEKALPSVASINGMQVKDYLQALSDEGKIRVEKIGSGNWYWSFLSEEKKSRDNVLGMLKEELAKVEASLGELEEKLREANEKRGEDDEGRGELVSAKLDLDGEVGVLRKELEGYKDGDPREVETRRKEVKALHARAELWTDNIGVLEGYMLNLMGGDKEKLVGMKSELYGDEYVEGEGLKEL</sequence>
<keyword evidence="5" id="KW-0175">Coiled coil</keyword>
<dbReference type="PANTHER" id="PTHR15938">
    <property type="entry name" value="TBP-1 INTERACTING PROTEIN"/>
    <property type="match status" value="1"/>
</dbReference>
<dbReference type="GO" id="GO:0120230">
    <property type="term" value="F:recombinase activator activity"/>
    <property type="evidence" value="ECO:0007669"/>
    <property type="project" value="TreeGrafter"/>
</dbReference>
<evidence type="ECO:0000256" key="3">
    <source>
        <dbReference type="ARBA" id="ARBA00023242"/>
    </source>
</evidence>